<feature type="region of interest" description="Disordered" evidence="1">
    <location>
        <begin position="75"/>
        <end position="107"/>
    </location>
</feature>
<gene>
    <name evidence="2" type="ORF">TRIADDRAFT_62942</name>
</gene>
<feature type="compositionally biased region" description="Basic and acidic residues" evidence="1">
    <location>
        <begin position="91"/>
        <end position="101"/>
    </location>
</feature>
<dbReference type="InParanoid" id="B3SFE5"/>
<dbReference type="Proteomes" id="UP000009022">
    <property type="component" value="Unassembled WGS sequence"/>
</dbReference>
<accession>B3SFE5</accession>
<dbReference type="EMBL" id="DS986207">
    <property type="protein sequence ID" value="EDV18550.1"/>
    <property type="molecule type" value="Genomic_DNA"/>
</dbReference>
<evidence type="ECO:0000313" key="2">
    <source>
        <dbReference type="EMBL" id="EDV18550.1"/>
    </source>
</evidence>
<evidence type="ECO:0000313" key="3">
    <source>
        <dbReference type="Proteomes" id="UP000009022"/>
    </source>
</evidence>
<protein>
    <submittedName>
        <fullName evidence="2">Uncharacterized protein</fullName>
    </submittedName>
</protein>
<reference evidence="2 3" key="1">
    <citation type="journal article" date="2008" name="Nature">
        <title>The Trichoplax genome and the nature of placozoans.</title>
        <authorList>
            <person name="Srivastava M."/>
            <person name="Begovic E."/>
            <person name="Chapman J."/>
            <person name="Putnam N.H."/>
            <person name="Hellsten U."/>
            <person name="Kawashima T."/>
            <person name="Kuo A."/>
            <person name="Mitros T."/>
            <person name="Salamov A."/>
            <person name="Carpenter M.L."/>
            <person name="Signorovitch A.Y."/>
            <person name="Moreno M.A."/>
            <person name="Kamm K."/>
            <person name="Grimwood J."/>
            <person name="Schmutz J."/>
            <person name="Shapiro H."/>
            <person name="Grigoriev I.V."/>
            <person name="Buss L.W."/>
            <person name="Schierwater B."/>
            <person name="Dellaporta S.L."/>
            <person name="Rokhsar D.S."/>
        </authorList>
    </citation>
    <scope>NUCLEOTIDE SEQUENCE [LARGE SCALE GENOMIC DNA]</scope>
    <source>
        <strain evidence="2 3">Grell-BS-1999</strain>
    </source>
</reference>
<sequence>MSNLGLSKGSPDEFTIIPNQPLTVPPMFELKDPNLLDSNTSYQSYQSTKNVNDKNLVLKEDKKFLSKFDSIRPFELNKSDTNNSNNPTADELLKTQDYIKEQKRKSK</sequence>
<evidence type="ECO:0000256" key="1">
    <source>
        <dbReference type="SAM" id="MobiDB-lite"/>
    </source>
</evidence>
<proteinExistence type="predicted"/>
<name>B3SFE5_TRIAD</name>
<organism evidence="2 3">
    <name type="scientific">Trichoplax adhaerens</name>
    <name type="common">Trichoplax reptans</name>
    <dbReference type="NCBI Taxonomy" id="10228"/>
    <lineage>
        <taxon>Eukaryota</taxon>
        <taxon>Metazoa</taxon>
        <taxon>Placozoa</taxon>
        <taxon>Uniplacotomia</taxon>
        <taxon>Trichoplacea</taxon>
        <taxon>Trichoplacidae</taxon>
        <taxon>Trichoplax</taxon>
    </lineage>
</organism>
<dbReference type="HOGENOM" id="CLU_2213251_0_0_1"/>
<dbReference type="Pfam" id="PF11233">
    <property type="entry name" value="DUF3035"/>
    <property type="match status" value="1"/>
</dbReference>
<keyword evidence="3" id="KW-1185">Reference proteome</keyword>
<dbReference type="AlphaFoldDB" id="B3SFE5"/>
<dbReference type="KEGG" id="tad:TRIADDRAFT_62942"/>
<dbReference type="InterPro" id="IPR021395">
    <property type="entry name" value="DUF3035"/>
</dbReference>
<feature type="compositionally biased region" description="Polar residues" evidence="1">
    <location>
        <begin position="79"/>
        <end position="88"/>
    </location>
</feature>